<keyword evidence="1" id="KW-1133">Transmembrane helix</keyword>
<dbReference type="RefSeq" id="WP_267887504.1">
    <property type="nucleotide sequence ID" value="NZ_CP165727.1"/>
</dbReference>
<accession>A0AB39Y203</accession>
<dbReference type="AlphaFoldDB" id="A0AB39Y203"/>
<feature type="transmembrane region" description="Helical" evidence="1">
    <location>
        <begin position="12"/>
        <end position="36"/>
    </location>
</feature>
<name>A0AB39Y203_9ACTN</name>
<evidence type="ECO:0000313" key="2">
    <source>
        <dbReference type="EMBL" id="XDV63461.1"/>
    </source>
</evidence>
<gene>
    <name evidence="2" type="ORF">AB5J51_11215</name>
</gene>
<keyword evidence="1" id="KW-0472">Membrane</keyword>
<sequence length="42" mass="4510">MVTPQIARGRLLMLVLFVVAVVMTAAAGLAALVRYVPQWLGI</sequence>
<proteinExistence type="predicted"/>
<organism evidence="2">
    <name type="scientific">Streptomyces sp. R33</name>
    <dbReference type="NCBI Taxonomy" id="3238629"/>
    <lineage>
        <taxon>Bacteria</taxon>
        <taxon>Bacillati</taxon>
        <taxon>Actinomycetota</taxon>
        <taxon>Actinomycetes</taxon>
        <taxon>Kitasatosporales</taxon>
        <taxon>Streptomycetaceae</taxon>
        <taxon>Streptomyces</taxon>
    </lineage>
</organism>
<protein>
    <submittedName>
        <fullName evidence="2">Uncharacterized protein</fullName>
    </submittedName>
</protein>
<keyword evidence="1" id="KW-0812">Transmembrane</keyword>
<evidence type="ECO:0000256" key="1">
    <source>
        <dbReference type="SAM" id="Phobius"/>
    </source>
</evidence>
<dbReference type="EMBL" id="CP165727">
    <property type="protein sequence ID" value="XDV63461.1"/>
    <property type="molecule type" value="Genomic_DNA"/>
</dbReference>
<reference evidence="2" key="1">
    <citation type="submission" date="2024-08" db="EMBL/GenBank/DDBJ databases">
        <authorList>
            <person name="Yu S.T."/>
        </authorList>
    </citation>
    <scope>NUCLEOTIDE SEQUENCE</scope>
    <source>
        <strain evidence="2">R33</strain>
    </source>
</reference>